<dbReference type="AlphaFoldDB" id="A0A485KP72"/>
<name>A0A485KP72_9STRA</name>
<evidence type="ECO:0000313" key="2">
    <source>
        <dbReference type="EMBL" id="VFT86737.1"/>
    </source>
</evidence>
<dbReference type="Proteomes" id="UP000332933">
    <property type="component" value="Unassembled WGS sequence"/>
</dbReference>
<evidence type="ECO:0000313" key="3">
    <source>
        <dbReference type="Proteomes" id="UP000332933"/>
    </source>
</evidence>
<gene>
    <name evidence="2" type="primary">Aste57867_9858</name>
    <name evidence="1" type="ORF">As57867_009819</name>
    <name evidence="2" type="ORF">ASTE57867_9858</name>
</gene>
<dbReference type="EMBL" id="CAADRA010005188">
    <property type="protein sequence ID" value="VFT86737.1"/>
    <property type="molecule type" value="Genomic_DNA"/>
</dbReference>
<reference evidence="2 3" key="1">
    <citation type="submission" date="2019-03" db="EMBL/GenBank/DDBJ databases">
        <authorList>
            <person name="Gaulin E."/>
            <person name="Dumas B."/>
        </authorList>
    </citation>
    <scope>NUCLEOTIDE SEQUENCE [LARGE SCALE GENOMIC DNA]</scope>
    <source>
        <strain evidence="2">CBS 568.67</strain>
    </source>
</reference>
<organism evidence="2 3">
    <name type="scientific">Aphanomyces stellatus</name>
    <dbReference type="NCBI Taxonomy" id="120398"/>
    <lineage>
        <taxon>Eukaryota</taxon>
        <taxon>Sar</taxon>
        <taxon>Stramenopiles</taxon>
        <taxon>Oomycota</taxon>
        <taxon>Saprolegniomycetes</taxon>
        <taxon>Saprolegniales</taxon>
        <taxon>Verrucalvaceae</taxon>
        <taxon>Aphanomyces</taxon>
    </lineage>
</organism>
<evidence type="ECO:0000313" key="1">
    <source>
        <dbReference type="EMBL" id="KAF0699607.1"/>
    </source>
</evidence>
<proteinExistence type="predicted"/>
<protein>
    <submittedName>
        <fullName evidence="2">Aste57867_9858 protein</fullName>
    </submittedName>
</protein>
<accession>A0A485KP72</accession>
<reference evidence="1" key="2">
    <citation type="submission" date="2019-06" db="EMBL/GenBank/DDBJ databases">
        <title>Genomics analysis of Aphanomyces spp. identifies a new class of oomycete effector associated with host adaptation.</title>
        <authorList>
            <person name="Gaulin E."/>
        </authorList>
    </citation>
    <scope>NUCLEOTIDE SEQUENCE</scope>
    <source>
        <strain evidence="1">CBS 578.67</strain>
    </source>
</reference>
<keyword evidence="3" id="KW-1185">Reference proteome</keyword>
<dbReference type="EMBL" id="VJMH01005167">
    <property type="protein sequence ID" value="KAF0699607.1"/>
    <property type="molecule type" value="Genomic_DNA"/>
</dbReference>
<sequence length="261" mass="29281">MMEMWQAFHQSVNHVMRASHDSFPRMTAYVHEALNCLEAKMERVTHGYDAIKHKCAVAEENEVLYDDMFRARGHLNDMNALLMDFDLLWKSLYSTIPAVMKDSLHPGKAIAGDVILPRMFDGILNTHALADVMRQDVRAMIPGDIIPPAPLMVSFELHNACAYPITIESCCVTFNVLDRCFESVVAIHDTLDEALDTAHPSILRLDVNLVNLVDSSCTSARHKFPSVDVPTAAWSVRKGLRRVFLHPTTSSITILDATHLI</sequence>